<dbReference type="InParanoid" id="A0A6L2PJD0"/>
<accession>A0A6L2PJD0</accession>
<gene>
    <name evidence="2" type="ORF">Cfor_12516</name>
</gene>
<feature type="domain" description="Sec7/BIG1-like C-terminal" evidence="1">
    <location>
        <begin position="8"/>
        <end position="40"/>
    </location>
</feature>
<evidence type="ECO:0000259" key="1">
    <source>
        <dbReference type="Pfam" id="PF20252"/>
    </source>
</evidence>
<dbReference type="Proteomes" id="UP000502823">
    <property type="component" value="Unassembled WGS sequence"/>
</dbReference>
<reference evidence="3" key="1">
    <citation type="submission" date="2020-01" db="EMBL/GenBank/DDBJ databases">
        <title>Draft genome sequence of the Termite Coptotermes fromosanus.</title>
        <authorList>
            <person name="Itakura S."/>
            <person name="Yosikawa Y."/>
            <person name="Umezawa K."/>
        </authorList>
    </citation>
    <scope>NUCLEOTIDE SEQUENCE [LARGE SCALE GENOMIC DNA]</scope>
</reference>
<dbReference type="InterPro" id="IPR046455">
    <property type="entry name" value="Sec7/BIG1-like_C"/>
</dbReference>
<dbReference type="AlphaFoldDB" id="A0A6L2PJD0"/>
<organism evidence="2 3">
    <name type="scientific">Coptotermes formosanus</name>
    <name type="common">Formosan subterranean termite</name>
    <dbReference type="NCBI Taxonomy" id="36987"/>
    <lineage>
        <taxon>Eukaryota</taxon>
        <taxon>Metazoa</taxon>
        <taxon>Ecdysozoa</taxon>
        <taxon>Arthropoda</taxon>
        <taxon>Hexapoda</taxon>
        <taxon>Insecta</taxon>
        <taxon>Pterygota</taxon>
        <taxon>Neoptera</taxon>
        <taxon>Polyneoptera</taxon>
        <taxon>Dictyoptera</taxon>
        <taxon>Blattodea</taxon>
        <taxon>Blattoidea</taxon>
        <taxon>Termitoidae</taxon>
        <taxon>Rhinotermitidae</taxon>
        <taxon>Coptotermes</taxon>
    </lineage>
</organism>
<keyword evidence="3" id="KW-1185">Reference proteome</keyword>
<sequence length="59" mass="6746">MGCYFALQFAAHTSNYYPLLCEIMCFDLKPELRSVLRRFFLRIGPVFNITPASRSGSVP</sequence>
<dbReference type="EMBL" id="BLKM01000381">
    <property type="protein sequence ID" value="GFG32701.1"/>
    <property type="molecule type" value="Genomic_DNA"/>
</dbReference>
<evidence type="ECO:0000313" key="2">
    <source>
        <dbReference type="EMBL" id="GFG32701.1"/>
    </source>
</evidence>
<evidence type="ECO:0000313" key="3">
    <source>
        <dbReference type="Proteomes" id="UP000502823"/>
    </source>
</evidence>
<comment type="caution">
    <text evidence="2">The sequence shown here is derived from an EMBL/GenBank/DDBJ whole genome shotgun (WGS) entry which is preliminary data.</text>
</comment>
<dbReference type="Pfam" id="PF20252">
    <property type="entry name" value="BIG2_C"/>
    <property type="match status" value="1"/>
</dbReference>
<name>A0A6L2PJD0_COPFO</name>
<proteinExistence type="predicted"/>
<protein>
    <recommendedName>
        <fullName evidence="1">Sec7/BIG1-like C-terminal domain-containing protein</fullName>
    </recommendedName>
</protein>
<dbReference type="OrthoDB" id="6665689at2759"/>